<name>A0A6A4XYN0_9STRA</name>
<dbReference type="OrthoDB" id="167812at2759"/>
<feature type="compositionally biased region" description="Pro residues" evidence="1">
    <location>
        <begin position="187"/>
        <end position="218"/>
    </location>
</feature>
<feature type="region of interest" description="Disordered" evidence="1">
    <location>
        <begin position="72"/>
        <end position="110"/>
    </location>
</feature>
<proteinExistence type="predicted"/>
<feature type="compositionally biased region" description="Low complexity" evidence="1">
    <location>
        <begin position="98"/>
        <end position="107"/>
    </location>
</feature>
<feature type="region of interest" description="Disordered" evidence="1">
    <location>
        <begin position="133"/>
        <end position="234"/>
    </location>
</feature>
<sequence>MATEDESGLGSLGFFTGVSVDDKKYETLLEDLRAHDLLGPVDDGLDHVGYGGAAARPSLLLHDSLSAIFSGNVPKDKPTAPSQAPSAPKVKRAPPPGFGSAPAGNAPTQADLEWARSQQEFAMLREEFSKKVPGEAIGFNSAGLGLPKPYLYSEEDEDDDALLNNLKTLGLDEGEDDKRRSQAPQPNALPPPRLPGPPPGIGAHPPTSPPGMMPPPPGMHQHHPHHAPPPPGMP</sequence>
<comment type="caution">
    <text evidence="2">The sequence shown here is derived from an EMBL/GenBank/DDBJ whole genome shotgun (WGS) entry which is preliminary data.</text>
</comment>
<feature type="non-terminal residue" evidence="2">
    <location>
        <position position="234"/>
    </location>
</feature>
<evidence type="ECO:0000313" key="2">
    <source>
        <dbReference type="EMBL" id="KAF0688343.1"/>
    </source>
</evidence>
<accession>A0A6A4XYN0</accession>
<organism evidence="2">
    <name type="scientific">Aphanomyces stellatus</name>
    <dbReference type="NCBI Taxonomy" id="120398"/>
    <lineage>
        <taxon>Eukaryota</taxon>
        <taxon>Sar</taxon>
        <taxon>Stramenopiles</taxon>
        <taxon>Oomycota</taxon>
        <taxon>Saprolegniomycetes</taxon>
        <taxon>Saprolegniales</taxon>
        <taxon>Verrucalvaceae</taxon>
        <taxon>Aphanomyces</taxon>
    </lineage>
</organism>
<gene>
    <name evidence="2" type="ORF">As57867_019989</name>
</gene>
<evidence type="ECO:0000256" key="1">
    <source>
        <dbReference type="SAM" id="MobiDB-lite"/>
    </source>
</evidence>
<dbReference type="EMBL" id="VJMH01006735">
    <property type="protein sequence ID" value="KAF0688343.1"/>
    <property type="molecule type" value="Genomic_DNA"/>
</dbReference>
<protein>
    <submittedName>
        <fullName evidence="2">Uncharacterized protein</fullName>
    </submittedName>
</protein>
<reference evidence="2" key="1">
    <citation type="submission" date="2019-06" db="EMBL/GenBank/DDBJ databases">
        <title>Genomics analysis of Aphanomyces spp. identifies a new class of oomycete effector associated with host adaptation.</title>
        <authorList>
            <person name="Gaulin E."/>
        </authorList>
    </citation>
    <scope>NUCLEOTIDE SEQUENCE</scope>
    <source>
        <strain evidence="2">CBS 578.67</strain>
    </source>
</reference>
<dbReference type="AlphaFoldDB" id="A0A6A4XYN0"/>